<evidence type="ECO:0000256" key="1">
    <source>
        <dbReference type="SAM" id="Phobius"/>
    </source>
</evidence>
<dbReference type="AlphaFoldDB" id="A0AAE0FIY1"/>
<accession>A0AAE0FIY1</accession>
<keyword evidence="1" id="KW-0472">Membrane</keyword>
<keyword evidence="1" id="KW-0812">Transmembrane</keyword>
<dbReference type="EMBL" id="LGRX02017611">
    <property type="protein sequence ID" value="KAK3260519.1"/>
    <property type="molecule type" value="Genomic_DNA"/>
</dbReference>
<reference evidence="2 3" key="1">
    <citation type="journal article" date="2015" name="Genome Biol. Evol.">
        <title>Comparative Genomics of a Bacterivorous Green Alga Reveals Evolutionary Causalities and Consequences of Phago-Mixotrophic Mode of Nutrition.</title>
        <authorList>
            <person name="Burns J.A."/>
            <person name="Paasch A."/>
            <person name="Narechania A."/>
            <person name="Kim E."/>
        </authorList>
    </citation>
    <scope>NUCLEOTIDE SEQUENCE [LARGE SCALE GENOMIC DNA]</scope>
    <source>
        <strain evidence="2 3">PLY_AMNH</strain>
    </source>
</reference>
<protein>
    <submittedName>
        <fullName evidence="2">Uncharacterized protein</fullName>
    </submittedName>
</protein>
<name>A0AAE0FIY1_9CHLO</name>
<gene>
    <name evidence="2" type="ORF">CYMTET_30523</name>
</gene>
<evidence type="ECO:0000313" key="2">
    <source>
        <dbReference type="EMBL" id="KAK3260519.1"/>
    </source>
</evidence>
<feature type="transmembrane region" description="Helical" evidence="1">
    <location>
        <begin position="102"/>
        <end position="119"/>
    </location>
</feature>
<keyword evidence="3" id="KW-1185">Reference proteome</keyword>
<comment type="caution">
    <text evidence="2">The sequence shown here is derived from an EMBL/GenBank/DDBJ whole genome shotgun (WGS) entry which is preliminary data.</text>
</comment>
<proteinExistence type="predicted"/>
<sequence>MIFDETIGYYYSGFSSGDDLPEQVLGSAAEQFSTVWLPNAQALLSLGQTIEFDDFPGLLSTWFKGQVLPKTGLAALRRGKDGSISYATVVAEAKQQMDAAKAAAVVTLGVICATAFVYLRR</sequence>
<keyword evidence="1" id="KW-1133">Transmembrane helix</keyword>
<organism evidence="2 3">
    <name type="scientific">Cymbomonas tetramitiformis</name>
    <dbReference type="NCBI Taxonomy" id="36881"/>
    <lineage>
        <taxon>Eukaryota</taxon>
        <taxon>Viridiplantae</taxon>
        <taxon>Chlorophyta</taxon>
        <taxon>Pyramimonadophyceae</taxon>
        <taxon>Pyramimonadales</taxon>
        <taxon>Pyramimonadaceae</taxon>
        <taxon>Cymbomonas</taxon>
    </lineage>
</organism>
<evidence type="ECO:0000313" key="3">
    <source>
        <dbReference type="Proteomes" id="UP001190700"/>
    </source>
</evidence>
<dbReference type="Proteomes" id="UP001190700">
    <property type="component" value="Unassembled WGS sequence"/>
</dbReference>